<evidence type="ECO:0000256" key="1">
    <source>
        <dbReference type="SAM" id="MobiDB-lite"/>
    </source>
</evidence>
<evidence type="ECO:0000313" key="2">
    <source>
        <dbReference type="EMBL" id="ABG11727.1"/>
    </source>
</evidence>
<name>A0A5Q5BTG2_MYCSS</name>
<feature type="compositionally biased region" description="Basic residues" evidence="1">
    <location>
        <begin position="24"/>
        <end position="34"/>
    </location>
</feature>
<organism evidence="2">
    <name type="scientific">Mycobacterium sp. (strain MCS)</name>
    <dbReference type="NCBI Taxonomy" id="164756"/>
    <lineage>
        <taxon>Bacteria</taxon>
        <taxon>Bacillati</taxon>
        <taxon>Actinomycetota</taxon>
        <taxon>Actinomycetes</taxon>
        <taxon>Mycobacteriales</taxon>
        <taxon>Mycobacteriaceae</taxon>
        <taxon>Mycobacterium</taxon>
    </lineage>
</organism>
<dbReference type="AlphaFoldDB" id="A0A5Q5BTG2"/>
<feature type="region of interest" description="Disordered" evidence="1">
    <location>
        <begin position="113"/>
        <end position="133"/>
    </location>
</feature>
<feature type="region of interest" description="Disordered" evidence="1">
    <location>
        <begin position="427"/>
        <end position="484"/>
    </location>
</feature>
<feature type="compositionally biased region" description="Basic residues" evidence="1">
    <location>
        <begin position="360"/>
        <end position="370"/>
    </location>
</feature>
<feature type="compositionally biased region" description="Low complexity" evidence="1">
    <location>
        <begin position="427"/>
        <end position="440"/>
    </location>
</feature>
<dbReference type="EMBL" id="CP000385">
    <property type="protein sequence ID" value="ABG11727.1"/>
    <property type="molecule type" value="Genomic_DNA"/>
</dbReference>
<protein>
    <submittedName>
        <fullName evidence="2">Uncharacterized protein</fullName>
    </submittedName>
</protein>
<feature type="compositionally biased region" description="Basic residues" evidence="1">
    <location>
        <begin position="380"/>
        <end position="393"/>
    </location>
</feature>
<gene>
    <name evidence="2" type="ordered locus">Mmcs_5627</name>
</gene>
<geneLocation type="plasmid" evidence="2">
    <name>Plasmid1</name>
</geneLocation>
<proteinExistence type="predicted"/>
<reference evidence="2" key="1">
    <citation type="submission" date="2006-06" db="EMBL/GenBank/DDBJ databases">
        <title>Complete sequence of plasmid of Mycobacterium sp. MCS.</title>
        <authorList>
            <consortium name="US DOE Joint Genome Institute"/>
            <person name="Copeland A."/>
            <person name="Lucas S."/>
            <person name="Lapidus A."/>
            <person name="Barry K."/>
            <person name="Detter J.C."/>
            <person name="Glavina del Rio T."/>
            <person name="Hammon N."/>
            <person name="Israni S."/>
            <person name="Dalin E."/>
            <person name="Tice H."/>
            <person name="Pitluck S."/>
            <person name="Martinez M."/>
            <person name="Schmutz J."/>
            <person name="Larimer F."/>
            <person name="Land M."/>
            <person name="Hauser L."/>
            <person name="Kyrpides N."/>
            <person name="Kim E."/>
            <person name="Miller C.D."/>
            <person name="Hughes J.E."/>
            <person name="Anderson A.J."/>
            <person name="Sims R.C."/>
            <person name="Richardson P."/>
        </authorList>
    </citation>
    <scope>NUCLEOTIDE SEQUENCE [LARGE SCALE GENOMIC DNA]</scope>
    <source>
        <strain evidence="2">MCS</strain>
        <plasmid evidence="2">Plasmid1</plasmid>
    </source>
</reference>
<accession>A0A5Q5BTG2</accession>
<feature type="compositionally biased region" description="Basic residues" evidence="1">
    <location>
        <begin position="58"/>
        <end position="69"/>
    </location>
</feature>
<feature type="region of interest" description="Disordered" evidence="1">
    <location>
        <begin position="16"/>
        <end position="84"/>
    </location>
</feature>
<sequence length="484" mass="52858">MGSVRISVLGCLVVGGGDHDRQRNRAAARGRRAALRQPGEPPPVQPRHRRAPRPDRGHRGRRGNHRHRLPGSGPVTRLAKSTDRHRQRAVLTHAGGENLTTEPVLRIRHRRHRLSRPPRDSATGFQSGVEPVSAHRHPVARLARSGHSLAVAHEPGVHTPRPPQRIGQQRGLVEVCGIAAAHQPRRRQMQRFGPVPTALSDHRLLHGLQLPVVILTHRVQPRQQRSTRHRVVPDMQPANAVGHRERRTPRARVILTRSHTEHEPGPGGAQHVGDCRRTGMRGTLHPPSGQRRSRRHVEASASRRVGEAARQPRQRPQRGGRIDQGSRPVGEVTGHASGGAGKRRQPIGPGPGVGAPIRPHGLHVHHRPGAPRRDGDLHVPRRCRVVQQPRHRPPSIACSHPQREVEQRGAHAAPSRLCATSVNPRAAAANPSASAAVARSGHPRWAAPRTVPAVQPVPSSTESAHCAKSPTPARLLTPPPPLRE</sequence>
<dbReference type="KEGG" id="mmc:Mmcs_5627"/>
<feature type="region of interest" description="Disordered" evidence="1">
    <location>
        <begin position="257"/>
        <end position="412"/>
    </location>
</feature>
<keyword evidence="2" id="KW-0614">Plasmid</keyword>